<dbReference type="Gene3D" id="3.40.1010.20">
    <property type="entry name" value="4-hydroxy-3-methylbut-2-enyl diphosphate reductase, catalytic domain"/>
    <property type="match status" value="2"/>
</dbReference>
<feature type="binding site" evidence="6">
    <location>
        <position position="231"/>
    </location>
    <ligand>
        <name>(2E)-4-hydroxy-3-methylbut-2-enyl diphosphate</name>
        <dbReference type="ChEBI" id="CHEBI:128753"/>
    </ligand>
</feature>
<feature type="binding site" evidence="6">
    <location>
        <position position="42"/>
    </location>
    <ligand>
        <name>(2E)-4-hydroxy-3-methylbut-2-enyl diphosphate</name>
        <dbReference type="ChEBI" id="CHEBI:128753"/>
    </ligand>
</feature>
<dbReference type="NCBIfam" id="NF002190">
    <property type="entry name" value="PRK01045.1-4"/>
    <property type="match status" value="1"/>
</dbReference>
<feature type="binding site" evidence="6">
    <location>
        <position position="75"/>
    </location>
    <ligand>
        <name>dimethylallyl diphosphate</name>
        <dbReference type="ChEBI" id="CHEBI:57623"/>
    </ligand>
</feature>
<keyword evidence="1 6" id="KW-0004">4Fe-4S</keyword>
<feature type="binding site" evidence="6">
    <location>
        <position position="125"/>
    </location>
    <ligand>
        <name>isopentenyl diphosphate</name>
        <dbReference type="ChEBI" id="CHEBI:128769"/>
    </ligand>
</feature>
<feature type="binding site" evidence="6">
    <location>
        <position position="230"/>
    </location>
    <ligand>
        <name>isopentenyl diphosphate</name>
        <dbReference type="ChEBI" id="CHEBI:128769"/>
    </ligand>
</feature>
<feature type="binding site" evidence="6">
    <location>
        <position position="13"/>
    </location>
    <ligand>
        <name>[4Fe-4S] cluster</name>
        <dbReference type="ChEBI" id="CHEBI:49883"/>
    </ligand>
</feature>
<comment type="cofactor">
    <cofactor evidence="6">
        <name>[4Fe-4S] cluster</name>
        <dbReference type="ChEBI" id="CHEBI:49883"/>
    </cofactor>
    <text evidence="6">Binds 1 [4Fe-4S] cluster per subunit.</text>
</comment>
<feature type="binding site" evidence="6">
    <location>
        <position position="231"/>
    </location>
    <ligand>
        <name>dimethylallyl diphosphate</name>
        <dbReference type="ChEBI" id="CHEBI:57623"/>
    </ligand>
</feature>
<dbReference type="UniPathway" id="UPA00056">
    <property type="reaction ID" value="UER00097"/>
</dbReference>
<dbReference type="PANTHER" id="PTHR30426">
    <property type="entry name" value="4-HYDROXY-3-METHYLBUT-2-ENYL DIPHOSPHATE REDUCTASE"/>
    <property type="match status" value="1"/>
</dbReference>
<feature type="binding site" evidence="6">
    <location>
        <position position="230"/>
    </location>
    <ligand>
        <name>(2E)-4-hydroxy-3-methylbut-2-enyl diphosphate</name>
        <dbReference type="ChEBI" id="CHEBI:128753"/>
    </ligand>
</feature>
<dbReference type="AlphaFoldDB" id="E8Q5N1"/>
<keyword evidence="6" id="KW-0560">Oxidoreductase</keyword>
<comment type="similarity">
    <text evidence="6">Belongs to the IspH family.</text>
</comment>
<dbReference type="GO" id="GO:0050992">
    <property type="term" value="P:dimethylallyl diphosphate biosynthetic process"/>
    <property type="evidence" value="ECO:0007669"/>
    <property type="project" value="UniProtKB-UniRule"/>
</dbReference>
<feature type="binding site" evidence="6">
    <location>
        <position position="273"/>
    </location>
    <ligand>
        <name>dimethylallyl diphosphate</name>
        <dbReference type="ChEBI" id="CHEBI:57623"/>
    </ligand>
</feature>
<feature type="binding site" evidence="6">
    <location>
        <position position="230"/>
    </location>
    <ligand>
        <name>dimethylallyl diphosphate</name>
        <dbReference type="ChEBI" id="CHEBI:57623"/>
    </ligand>
</feature>
<reference evidence="7 8" key="1">
    <citation type="journal article" date="2010" name="BMC Genomics">
        <title>Unprecedented loss of ammonia assimilation capability in a urease-encoding bacterial mutualist.</title>
        <authorList>
            <person name="Williams L.E."/>
            <person name="Wernegreen J.J."/>
        </authorList>
    </citation>
    <scope>NUCLEOTIDE SEQUENCE [LARGE SCALE GENOMIC DNA]</scope>
    <source>
        <strain evidence="7 8">BVAF</strain>
    </source>
</reference>
<evidence type="ECO:0000256" key="1">
    <source>
        <dbReference type="ARBA" id="ARBA00022485"/>
    </source>
</evidence>
<keyword evidence="2 6" id="KW-0479">Metal-binding</keyword>
<feature type="binding site" evidence="6">
    <location>
        <position position="125"/>
    </location>
    <ligand>
        <name>dimethylallyl diphosphate</name>
        <dbReference type="ChEBI" id="CHEBI:57623"/>
    </ligand>
</feature>
<keyword evidence="5 6" id="KW-0414">Isoprene biosynthesis</keyword>
<keyword evidence="3 6" id="KW-0408">Iron</keyword>
<dbReference type="Proteomes" id="UP000007464">
    <property type="component" value="Chromosome"/>
</dbReference>
<feature type="binding site" evidence="6">
    <location>
        <position position="42"/>
    </location>
    <ligand>
        <name>isopentenyl diphosphate</name>
        <dbReference type="ChEBI" id="CHEBI:128769"/>
    </ligand>
</feature>
<dbReference type="EC" id="1.17.7.4" evidence="6"/>
<feature type="binding site" evidence="6">
    <location>
        <position position="229"/>
    </location>
    <ligand>
        <name>(2E)-4-hydroxy-3-methylbut-2-enyl diphosphate</name>
        <dbReference type="ChEBI" id="CHEBI:128753"/>
    </ligand>
</feature>
<dbReference type="PANTHER" id="PTHR30426:SF0">
    <property type="entry name" value="4-HYDROXY-3-METHYLBUT-2-ENYL DIPHOSPHATE REDUCTASE"/>
    <property type="match status" value="1"/>
</dbReference>
<feature type="binding site" evidence="6">
    <location>
        <position position="171"/>
    </location>
    <ligand>
        <name>(2E)-4-hydroxy-3-methylbut-2-enyl diphosphate</name>
        <dbReference type="ChEBI" id="CHEBI:128753"/>
    </ligand>
</feature>
<dbReference type="HAMAP" id="MF_00191">
    <property type="entry name" value="IspH"/>
    <property type="match status" value="1"/>
</dbReference>
<organism evidence="7 8">
    <name type="scientific">Blochmanniella vafra (strain BVAF)</name>
    <dbReference type="NCBI Taxonomy" id="859654"/>
    <lineage>
        <taxon>Bacteria</taxon>
        <taxon>Pseudomonadati</taxon>
        <taxon>Pseudomonadota</taxon>
        <taxon>Gammaproteobacteria</taxon>
        <taxon>Enterobacterales</taxon>
        <taxon>Enterobacteriaceae</taxon>
        <taxon>ant endosymbionts</taxon>
        <taxon>Candidatus Blochmanniella</taxon>
    </lineage>
</organism>
<feature type="binding site" evidence="6">
    <location>
        <position position="97"/>
    </location>
    <ligand>
        <name>[4Fe-4S] cluster</name>
        <dbReference type="ChEBI" id="CHEBI:49883"/>
    </ligand>
</feature>
<dbReference type="GO" id="GO:0051745">
    <property type="term" value="F:4-hydroxy-3-methylbut-2-enyl diphosphate reductase activity"/>
    <property type="evidence" value="ECO:0007669"/>
    <property type="project" value="UniProtKB-UniRule"/>
</dbReference>
<comment type="function">
    <text evidence="6">Catalyzes the conversion of 1-hydroxy-2-methyl-2-(E)-butenyl 4-diphosphate (HMBPP) into a mixture of isopentenyl diphosphate (IPP) and dimethylallyl diphosphate (DMAPP). Acts in the terminal step of the DOXP/MEP pathway for isoprenoid precursor biosynthesis.</text>
</comment>
<comment type="pathway">
    <text evidence="6">Isoprenoid biosynthesis; dimethylallyl diphosphate biosynthesis; dimethylallyl diphosphate from (2E)-4-hydroxy-3-methylbutenyl diphosphate: step 1/1.</text>
</comment>
<feature type="binding site" evidence="6">
    <location>
        <position position="229"/>
    </location>
    <ligand>
        <name>isopentenyl diphosphate</name>
        <dbReference type="ChEBI" id="CHEBI:128769"/>
    </ligand>
</feature>
<dbReference type="NCBIfam" id="TIGR00216">
    <property type="entry name" value="ispH_lytB"/>
    <property type="match status" value="1"/>
</dbReference>
<evidence type="ECO:0000256" key="5">
    <source>
        <dbReference type="ARBA" id="ARBA00023229"/>
    </source>
</evidence>
<evidence type="ECO:0000256" key="3">
    <source>
        <dbReference type="ARBA" id="ARBA00023004"/>
    </source>
</evidence>
<feature type="active site" description="Proton donor" evidence="6">
    <location>
        <position position="127"/>
    </location>
</feature>
<feature type="binding site" evidence="6">
    <location>
        <position position="273"/>
    </location>
    <ligand>
        <name>(2E)-4-hydroxy-3-methylbut-2-enyl diphosphate</name>
        <dbReference type="ChEBI" id="CHEBI:128753"/>
    </ligand>
</feature>
<comment type="pathway">
    <text evidence="6">Isoprenoid biosynthesis; isopentenyl diphosphate biosynthesis via DXP pathway; isopentenyl diphosphate from 1-deoxy-D-xylulose 5-phosphate: step 6/6.</text>
</comment>
<feature type="binding site" evidence="6">
    <location>
        <position position="231"/>
    </location>
    <ligand>
        <name>isopentenyl diphosphate</name>
        <dbReference type="ChEBI" id="CHEBI:128769"/>
    </ligand>
</feature>
<feature type="binding site" evidence="6">
    <location>
        <position position="75"/>
    </location>
    <ligand>
        <name>isopentenyl diphosphate</name>
        <dbReference type="ChEBI" id="CHEBI:128769"/>
    </ligand>
</feature>
<feature type="binding site" evidence="6">
    <location>
        <position position="75"/>
    </location>
    <ligand>
        <name>(2E)-4-hydroxy-3-methylbut-2-enyl diphosphate</name>
        <dbReference type="ChEBI" id="CHEBI:128753"/>
    </ligand>
</feature>
<accession>E8Q5N1</accession>
<dbReference type="InterPro" id="IPR003451">
    <property type="entry name" value="LytB/IspH"/>
</dbReference>
<comment type="catalytic activity">
    <reaction evidence="6">
        <text>isopentenyl diphosphate + 2 oxidized [2Fe-2S]-[ferredoxin] + H2O = (2E)-4-hydroxy-3-methylbut-2-enyl diphosphate + 2 reduced [2Fe-2S]-[ferredoxin] + 2 H(+)</text>
        <dbReference type="Rhea" id="RHEA:24488"/>
        <dbReference type="Rhea" id="RHEA-COMP:10000"/>
        <dbReference type="Rhea" id="RHEA-COMP:10001"/>
        <dbReference type="ChEBI" id="CHEBI:15377"/>
        <dbReference type="ChEBI" id="CHEBI:15378"/>
        <dbReference type="ChEBI" id="CHEBI:33737"/>
        <dbReference type="ChEBI" id="CHEBI:33738"/>
        <dbReference type="ChEBI" id="CHEBI:128753"/>
        <dbReference type="ChEBI" id="CHEBI:128769"/>
        <dbReference type="EC" id="1.17.7.4"/>
    </reaction>
</comment>
<gene>
    <name evidence="6 7" type="primary">ispH</name>
    <name evidence="7" type="ordered locus">BVAF_121</name>
</gene>
<feature type="binding site" evidence="6">
    <location>
        <position position="201"/>
    </location>
    <ligand>
        <name>[4Fe-4S] cluster</name>
        <dbReference type="ChEBI" id="CHEBI:49883"/>
    </ligand>
</feature>
<feature type="binding site" evidence="6">
    <location>
        <position position="273"/>
    </location>
    <ligand>
        <name>isopentenyl diphosphate</name>
        <dbReference type="ChEBI" id="CHEBI:128769"/>
    </ligand>
</feature>
<comment type="subunit">
    <text evidence="6">Homodimer.</text>
</comment>
<dbReference type="GO" id="GO:0019288">
    <property type="term" value="P:isopentenyl diphosphate biosynthetic process, methylerythritol 4-phosphate pathway"/>
    <property type="evidence" value="ECO:0007669"/>
    <property type="project" value="UniProtKB-UniRule"/>
</dbReference>
<dbReference type="NCBIfam" id="NF002188">
    <property type="entry name" value="PRK01045.1-2"/>
    <property type="match status" value="1"/>
</dbReference>
<feature type="binding site" evidence="6">
    <location>
        <position position="42"/>
    </location>
    <ligand>
        <name>dimethylallyl diphosphate</name>
        <dbReference type="ChEBI" id="CHEBI:57623"/>
    </ligand>
</feature>
<comment type="catalytic activity">
    <reaction evidence="6">
        <text>dimethylallyl diphosphate + 2 oxidized [2Fe-2S]-[ferredoxin] + H2O = (2E)-4-hydroxy-3-methylbut-2-enyl diphosphate + 2 reduced [2Fe-2S]-[ferredoxin] + 2 H(+)</text>
        <dbReference type="Rhea" id="RHEA:24825"/>
        <dbReference type="Rhea" id="RHEA-COMP:10000"/>
        <dbReference type="Rhea" id="RHEA-COMP:10001"/>
        <dbReference type="ChEBI" id="CHEBI:15377"/>
        <dbReference type="ChEBI" id="CHEBI:15378"/>
        <dbReference type="ChEBI" id="CHEBI:33737"/>
        <dbReference type="ChEBI" id="CHEBI:33738"/>
        <dbReference type="ChEBI" id="CHEBI:57623"/>
        <dbReference type="ChEBI" id="CHEBI:128753"/>
        <dbReference type="EC" id="1.17.7.4"/>
    </reaction>
</comment>
<keyword evidence="4 6" id="KW-0411">Iron-sulfur</keyword>
<dbReference type="CDD" id="cd13944">
    <property type="entry name" value="lytB_ispH"/>
    <property type="match status" value="1"/>
</dbReference>
<evidence type="ECO:0000313" key="8">
    <source>
        <dbReference type="Proteomes" id="UP000007464"/>
    </source>
</evidence>
<dbReference type="Gene3D" id="3.40.50.11270">
    <property type="match status" value="1"/>
</dbReference>
<dbReference type="Pfam" id="PF02401">
    <property type="entry name" value="LYTB"/>
    <property type="match status" value="1"/>
</dbReference>
<proteinExistence type="inferred from homology"/>
<evidence type="ECO:0000313" key="7">
    <source>
        <dbReference type="EMBL" id="ADV33528.1"/>
    </source>
</evidence>
<dbReference type="STRING" id="859654.BVAF_121"/>
<feature type="binding site" evidence="6">
    <location>
        <position position="125"/>
    </location>
    <ligand>
        <name>(2E)-4-hydroxy-3-methylbut-2-enyl diphosphate</name>
        <dbReference type="ChEBI" id="CHEBI:128753"/>
    </ligand>
</feature>
<protein>
    <recommendedName>
        <fullName evidence="6">4-hydroxy-3-methylbut-2-enyl diphosphate reductase</fullName>
        <shortName evidence="6">HMBPP reductase</shortName>
        <ecNumber evidence="6">1.17.7.4</ecNumber>
    </recommendedName>
</protein>
<evidence type="ECO:0000256" key="2">
    <source>
        <dbReference type="ARBA" id="ARBA00022723"/>
    </source>
</evidence>
<evidence type="ECO:0000256" key="4">
    <source>
        <dbReference type="ARBA" id="ARBA00023014"/>
    </source>
</evidence>
<dbReference type="GO" id="GO:0051539">
    <property type="term" value="F:4 iron, 4 sulfur cluster binding"/>
    <property type="evidence" value="ECO:0007669"/>
    <property type="project" value="UniProtKB-UniRule"/>
</dbReference>
<dbReference type="GO" id="GO:0046872">
    <property type="term" value="F:metal ion binding"/>
    <property type="evidence" value="ECO:0007669"/>
    <property type="project" value="UniProtKB-KW"/>
</dbReference>
<dbReference type="UniPathway" id="UPA00059">
    <property type="reaction ID" value="UER00105"/>
</dbReference>
<evidence type="ECO:0000256" key="6">
    <source>
        <dbReference type="HAMAP-Rule" id="MF_00191"/>
    </source>
</evidence>
<dbReference type="EMBL" id="CP002189">
    <property type="protein sequence ID" value="ADV33528.1"/>
    <property type="molecule type" value="Genomic_DNA"/>
</dbReference>
<name>E8Q5N1_BLOVB</name>
<sequence length="315" mass="35311">MIRIILANPRGFCAGVIRAINIVKKAISIYGIPIYVKHELVHNDYVIKELLNLGVVFVEDLDDVPNGSVLIFSAHGVSRAVKKQSKDKELIVLDATCPLVSKVHMKVLRASKKEMEIILIGHAGHPEVSGIIGQYEYINNTDRSIYLVQSKKDAWSIKVNYPDNLSYVTQTTLSIDDTVEIIEILKRRFPRILAPKKNDICYATSNRQVALKKLALLTEVILIVGSKQSSNSNRLLELAYKIGKPAYLISDASYIQVDWICNVNTIGITAGASTPEILVEQVIDRLRMISLCDVVVEHMIGKQENMFFDIPQRLQ</sequence>
<dbReference type="KEGG" id="bva:BVAF_121"/>
<dbReference type="GO" id="GO:0016114">
    <property type="term" value="P:terpenoid biosynthetic process"/>
    <property type="evidence" value="ECO:0007669"/>
    <property type="project" value="UniProtKB-UniRule"/>
</dbReference>
<dbReference type="HOGENOM" id="CLU_027486_1_1_6"/>
<keyword evidence="8" id="KW-1185">Reference proteome</keyword>
<feature type="binding site" evidence="6">
    <location>
        <position position="229"/>
    </location>
    <ligand>
        <name>dimethylallyl diphosphate</name>
        <dbReference type="ChEBI" id="CHEBI:57623"/>
    </ligand>
</feature>